<feature type="compositionally biased region" description="Polar residues" evidence="1">
    <location>
        <begin position="151"/>
        <end position="191"/>
    </location>
</feature>
<feature type="compositionally biased region" description="Polar residues" evidence="1">
    <location>
        <begin position="248"/>
        <end position="295"/>
    </location>
</feature>
<feature type="compositionally biased region" description="Polar residues" evidence="1">
    <location>
        <begin position="490"/>
        <end position="518"/>
    </location>
</feature>
<name>A0AAV2R9X4_MEGNR</name>
<feature type="region of interest" description="Disordered" evidence="1">
    <location>
        <begin position="1"/>
        <end position="126"/>
    </location>
</feature>
<feature type="compositionally biased region" description="Low complexity" evidence="1">
    <location>
        <begin position="7"/>
        <end position="21"/>
    </location>
</feature>
<dbReference type="Proteomes" id="UP001497623">
    <property type="component" value="Unassembled WGS sequence"/>
</dbReference>
<keyword evidence="3" id="KW-1185">Reference proteome</keyword>
<feature type="compositionally biased region" description="Polar residues" evidence="1">
    <location>
        <begin position="228"/>
        <end position="240"/>
    </location>
</feature>
<feature type="compositionally biased region" description="Polar residues" evidence="1">
    <location>
        <begin position="359"/>
        <end position="372"/>
    </location>
</feature>
<sequence>MVQWFDKSSTSSGSYKNSVKSLAQSFVEPNPPERKQAQLRSSRRSCYDSVTAPESNTSNTIQRPNDHLSRRVTSPAYSQSTNSSDGCSEYGSYSNYSSRPSTPVMSYGTRNSQFNSPVRKNESDNRTICTRKYSNASCRTDKPIRFYDNPLSRSTTPMRSVCSPSSRPSTPLGSYYNSNNQSGTQTRSYNGYISRDSSPTPTHSSSTESTLDPVYNRSSSSRNRDFQLPNNQSSRSTTPMRSYCKPSSRPSTPLGSYYTSNSRSGTPTRSYNGYISRDNSPTRTKSNPIETNFDSIHNKRSSSRNQDIQLLNNPSSRSTTPMRSFCTPSSRPSTPLGSYYTSNSRSGTPMRSYNDYISRDSSPTPTISTANDSILEPIRNRISSSKNRDLPLPKSRADILVPLKYYFTDVPNTAYTSQRCRSSSRSRSSCNTDESSQANNVPLRCRSSSRSRSTCNGDTSQSRPRNLSLPRPKTVYSSAESSRNEIDFNTLPSLSSRRGSYIENGSRSSSITRDMHGSSESLQNLINLPPTKDIETRVKASMRSKLTLPSINSDNIRSRKARSQYLSGVINGNTYQDEDGSMFVLN</sequence>
<feature type="compositionally biased region" description="Polar residues" evidence="1">
    <location>
        <begin position="52"/>
        <end position="63"/>
    </location>
</feature>
<feature type="compositionally biased region" description="Low complexity" evidence="1">
    <location>
        <begin position="197"/>
        <end position="210"/>
    </location>
</feature>
<comment type="caution">
    <text evidence="2">The sequence shown here is derived from an EMBL/GenBank/DDBJ whole genome shotgun (WGS) entry which is preliminary data.</text>
</comment>
<feature type="region of interest" description="Disordered" evidence="1">
    <location>
        <begin position="416"/>
        <end position="518"/>
    </location>
</feature>
<feature type="region of interest" description="Disordered" evidence="1">
    <location>
        <begin position="141"/>
        <end position="373"/>
    </location>
</feature>
<evidence type="ECO:0000313" key="2">
    <source>
        <dbReference type="EMBL" id="CAL4116456.1"/>
    </source>
</evidence>
<feature type="compositionally biased region" description="Low complexity" evidence="1">
    <location>
        <begin position="419"/>
        <end position="430"/>
    </location>
</feature>
<reference evidence="2 3" key="1">
    <citation type="submission" date="2024-05" db="EMBL/GenBank/DDBJ databases">
        <authorList>
            <person name="Wallberg A."/>
        </authorList>
    </citation>
    <scope>NUCLEOTIDE SEQUENCE [LARGE SCALE GENOMIC DNA]</scope>
</reference>
<feature type="compositionally biased region" description="Polar residues" evidence="1">
    <location>
        <begin position="303"/>
        <end position="351"/>
    </location>
</feature>
<dbReference type="AlphaFoldDB" id="A0AAV2R9X4"/>
<dbReference type="EMBL" id="CAXKWB010016535">
    <property type="protein sequence ID" value="CAL4116456.1"/>
    <property type="molecule type" value="Genomic_DNA"/>
</dbReference>
<organism evidence="2 3">
    <name type="scientific">Meganyctiphanes norvegica</name>
    <name type="common">Northern krill</name>
    <name type="synonym">Thysanopoda norvegica</name>
    <dbReference type="NCBI Taxonomy" id="48144"/>
    <lineage>
        <taxon>Eukaryota</taxon>
        <taxon>Metazoa</taxon>
        <taxon>Ecdysozoa</taxon>
        <taxon>Arthropoda</taxon>
        <taxon>Crustacea</taxon>
        <taxon>Multicrustacea</taxon>
        <taxon>Malacostraca</taxon>
        <taxon>Eumalacostraca</taxon>
        <taxon>Eucarida</taxon>
        <taxon>Euphausiacea</taxon>
        <taxon>Euphausiidae</taxon>
        <taxon>Meganyctiphanes</taxon>
    </lineage>
</organism>
<evidence type="ECO:0000313" key="3">
    <source>
        <dbReference type="Proteomes" id="UP001497623"/>
    </source>
</evidence>
<evidence type="ECO:0000256" key="1">
    <source>
        <dbReference type="SAM" id="MobiDB-lite"/>
    </source>
</evidence>
<feature type="compositionally biased region" description="Polar residues" evidence="1">
    <location>
        <begin position="454"/>
        <end position="465"/>
    </location>
</feature>
<feature type="compositionally biased region" description="Polar residues" evidence="1">
    <location>
        <begin position="71"/>
        <end position="118"/>
    </location>
</feature>
<feature type="compositionally biased region" description="Polar residues" evidence="1">
    <location>
        <begin position="431"/>
        <end position="440"/>
    </location>
</feature>
<protein>
    <submittedName>
        <fullName evidence="2">Uncharacterized protein</fullName>
    </submittedName>
</protein>
<proteinExistence type="predicted"/>
<accession>A0AAV2R9X4</accession>
<gene>
    <name evidence="2" type="ORF">MNOR_LOCUS20980</name>
</gene>